<dbReference type="Proteomes" id="UP000527143">
    <property type="component" value="Unassembled WGS sequence"/>
</dbReference>
<name>A0A840YNV4_9SPHN</name>
<dbReference type="EMBL" id="JACIJF010000012">
    <property type="protein sequence ID" value="MBB5712076.1"/>
    <property type="molecule type" value="Genomic_DNA"/>
</dbReference>
<organism evidence="1 2">
    <name type="scientific">Sphingomonas xinjiangensis</name>
    <dbReference type="NCBI Taxonomy" id="643568"/>
    <lineage>
        <taxon>Bacteria</taxon>
        <taxon>Pseudomonadati</taxon>
        <taxon>Pseudomonadota</taxon>
        <taxon>Alphaproteobacteria</taxon>
        <taxon>Sphingomonadales</taxon>
        <taxon>Sphingomonadaceae</taxon>
        <taxon>Sphingomonas</taxon>
    </lineage>
</organism>
<comment type="caution">
    <text evidence="1">The sequence shown here is derived from an EMBL/GenBank/DDBJ whole genome shotgun (WGS) entry which is preliminary data.</text>
</comment>
<proteinExistence type="predicted"/>
<evidence type="ECO:0000313" key="2">
    <source>
        <dbReference type="Proteomes" id="UP000527143"/>
    </source>
</evidence>
<accession>A0A840YNV4</accession>
<evidence type="ECO:0000313" key="1">
    <source>
        <dbReference type="EMBL" id="MBB5712076.1"/>
    </source>
</evidence>
<sequence>MAAASDATIHRLSADLKFFRKQENRILNLAVNTKMAMSEFVVPVSSRAARGKLTHIRWCAAMVIERLPFPTLMARKYPNPASTLLLL</sequence>
<gene>
    <name evidence="1" type="ORF">FHT02_003332</name>
</gene>
<keyword evidence="2" id="KW-1185">Reference proteome</keyword>
<protein>
    <submittedName>
        <fullName evidence="1">Uncharacterized protein</fullName>
    </submittedName>
</protein>
<dbReference type="RefSeq" id="WP_184090030.1">
    <property type="nucleotide sequence ID" value="NZ_JACIJF010000012.1"/>
</dbReference>
<dbReference type="AlphaFoldDB" id="A0A840YNV4"/>
<reference evidence="1 2" key="1">
    <citation type="submission" date="2020-08" db="EMBL/GenBank/DDBJ databases">
        <title>Genomic Encyclopedia of Type Strains, Phase IV (KMG-IV): sequencing the most valuable type-strain genomes for metagenomic binning, comparative biology and taxonomic classification.</title>
        <authorList>
            <person name="Goeker M."/>
        </authorList>
    </citation>
    <scope>NUCLEOTIDE SEQUENCE [LARGE SCALE GENOMIC DNA]</scope>
    <source>
        <strain evidence="1 2">DSM 26736</strain>
    </source>
</reference>